<dbReference type="RefSeq" id="WP_340270387.1">
    <property type="nucleotide sequence ID" value="NZ_JBBEOG010000006.1"/>
</dbReference>
<evidence type="ECO:0000256" key="1">
    <source>
        <dbReference type="SAM" id="MobiDB-lite"/>
    </source>
</evidence>
<dbReference type="EMBL" id="JBHSLD010000028">
    <property type="protein sequence ID" value="MFC5382685.1"/>
    <property type="molecule type" value="Genomic_DNA"/>
</dbReference>
<feature type="region of interest" description="Disordered" evidence="1">
    <location>
        <begin position="1"/>
        <end position="52"/>
    </location>
</feature>
<dbReference type="Proteomes" id="UP001596122">
    <property type="component" value="Unassembled WGS sequence"/>
</dbReference>
<accession>A0ABW0GSH1</accession>
<name>A0ABW0GSH1_9MICO</name>
<evidence type="ECO:0000313" key="3">
    <source>
        <dbReference type="Proteomes" id="UP001596122"/>
    </source>
</evidence>
<reference evidence="3" key="1">
    <citation type="journal article" date="2019" name="Int. J. Syst. Evol. Microbiol.">
        <title>The Global Catalogue of Microorganisms (GCM) 10K type strain sequencing project: providing services to taxonomists for standard genome sequencing and annotation.</title>
        <authorList>
            <consortium name="The Broad Institute Genomics Platform"/>
            <consortium name="The Broad Institute Genome Sequencing Center for Infectious Disease"/>
            <person name="Wu L."/>
            <person name="Ma J."/>
        </authorList>
    </citation>
    <scope>NUCLEOTIDE SEQUENCE [LARGE SCALE GENOMIC DNA]</scope>
    <source>
        <strain evidence="3">CCUG 43114</strain>
    </source>
</reference>
<sequence>MFGRMGKAALAGAAVKEARKPENKRRLKGLFHSLTGKGGDSSTRPQGRRAKR</sequence>
<comment type="caution">
    <text evidence="2">The sequence shown here is derived from an EMBL/GenBank/DDBJ whole genome shotgun (WGS) entry which is preliminary data.</text>
</comment>
<evidence type="ECO:0000313" key="2">
    <source>
        <dbReference type="EMBL" id="MFC5382685.1"/>
    </source>
</evidence>
<keyword evidence="3" id="KW-1185">Reference proteome</keyword>
<organism evidence="2 3">
    <name type="scientific">Aquipuribacter nitratireducens</name>
    <dbReference type="NCBI Taxonomy" id="650104"/>
    <lineage>
        <taxon>Bacteria</taxon>
        <taxon>Bacillati</taxon>
        <taxon>Actinomycetota</taxon>
        <taxon>Actinomycetes</taxon>
        <taxon>Micrococcales</taxon>
        <taxon>Intrasporangiaceae</taxon>
        <taxon>Aquipuribacter</taxon>
    </lineage>
</organism>
<proteinExistence type="predicted"/>
<gene>
    <name evidence="2" type="ORF">ACFPJ6_18115</name>
</gene>
<protein>
    <submittedName>
        <fullName evidence="2">Uncharacterized protein</fullName>
    </submittedName>
</protein>